<reference evidence="1" key="1">
    <citation type="journal article" date="2024" name="Int. J. Syst. Evol. Microbiol.">
        <title>Turicibacter faecis sp. nov., isolated from faeces of heart failure mouse model.</title>
        <authorList>
            <person name="Imamura Y."/>
            <person name="Motooka D."/>
            <person name="Nakajima Y."/>
            <person name="Ito S."/>
            <person name="Kitakaze M."/>
            <person name="Iida T."/>
            <person name="Nakamura S."/>
        </authorList>
    </citation>
    <scope>NUCLEOTIDE SEQUENCE</scope>
    <source>
        <strain evidence="1">TC023</strain>
    </source>
</reference>
<proteinExistence type="predicted"/>
<dbReference type="Proteomes" id="UP001432099">
    <property type="component" value="Chromosome"/>
</dbReference>
<sequence length="134" mass="15999">MKNVKGQLTQRDITLIEYCLAHLPISSEIAAALFYPNKYIAQRRLNTIHNLKQLKRTERLVVNQPYIYYFHKKDLKNYPFSQLLYDIHCEGYEIENYHFEDNLLTAHIHKENASYKINATLNNLPQIYKRLSLK</sequence>
<evidence type="ECO:0000313" key="2">
    <source>
        <dbReference type="Proteomes" id="UP001432099"/>
    </source>
</evidence>
<evidence type="ECO:0000313" key="1">
    <source>
        <dbReference type="EMBL" id="BEH91773.1"/>
    </source>
</evidence>
<protein>
    <recommendedName>
        <fullName evidence="3">Mga helix-turn-helix domain-containing protein</fullName>
    </recommendedName>
</protein>
<organism evidence="1 2">
    <name type="scientific">Turicibacter faecis</name>
    <dbReference type="NCBI Taxonomy" id="2963365"/>
    <lineage>
        <taxon>Bacteria</taxon>
        <taxon>Bacillati</taxon>
        <taxon>Bacillota</taxon>
        <taxon>Erysipelotrichia</taxon>
        <taxon>Erysipelotrichales</taxon>
        <taxon>Turicibacteraceae</taxon>
        <taxon>Turicibacter</taxon>
    </lineage>
</organism>
<gene>
    <name evidence="1" type="ORF">T23_18750</name>
</gene>
<keyword evidence="2" id="KW-1185">Reference proteome</keyword>
<accession>A0ABN6ZLH5</accession>
<dbReference type="RefSeq" id="WP_161832678.1">
    <property type="nucleotide sequence ID" value="NZ_AP028127.1"/>
</dbReference>
<name>A0ABN6ZLH5_9FIRM</name>
<evidence type="ECO:0008006" key="3">
    <source>
        <dbReference type="Google" id="ProtNLM"/>
    </source>
</evidence>
<dbReference type="EMBL" id="AP028127">
    <property type="protein sequence ID" value="BEH91773.1"/>
    <property type="molecule type" value="Genomic_DNA"/>
</dbReference>